<evidence type="ECO:0000313" key="3">
    <source>
        <dbReference type="Proteomes" id="UP000288227"/>
    </source>
</evidence>
<gene>
    <name evidence="2" type="ORF">SanaruYs_10250</name>
</gene>
<dbReference type="Pfam" id="PF11716">
    <property type="entry name" value="MDMPI_N"/>
    <property type="match status" value="1"/>
</dbReference>
<dbReference type="EMBL" id="BHXQ01000002">
    <property type="protein sequence ID" value="GCC50807.1"/>
    <property type="molecule type" value="Genomic_DNA"/>
</dbReference>
<dbReference type="AlphaFoldDB" id="A0A401U7E8"/>
<dbReference type="Proteomes" id="UP000288227">
    <property type="component" value="Unassembled WGS sequence"/>
</dbReference>
<dbReference type="Gene3D" id="1.20.120.450">
    <property type="entry name" value="dinb family like domain"/>
    <property type="match status" value="1"/>
</dbReference>
<dbReference type="OrthoDB" id="154293at2"/>
<keyword evidence="3" id="KW-1185">Reference proteome</keyword>
<name>A0A401U7E8_9BACT</name>
<dbReference type="SUPFAM" id="SSF109854">
    <property type="entry name" value="DinB/YfiT-like putative metalloenzymes"/>
    <property type="match status" value="1"/>
</dbReference>
<dbReference type="RefSeq" id="WP_127121474.1">
    <property type="nucleotide sequence ID" value="NZ_BHXQ01000002.1"/>
</dbReference>
<proteinExistence type="predicted"/>
<comment type="caution">
    <text evidence="2">The sequence shown here is derived from an EMBL/GenBank/DDBJ whole genome shotgun (WGS) entry which is preliminary data.</text>
</comment>
<dbReference type="InterPro" id="IPR024344">
    <property type="entry name" value="MDMPI_metal-binding"/>
</dbReference>
<dbReference type="GO" id="GO:0016853">
    <property type="term" value="F:isomerase activity"/>
    <property type="evidence" value="ECO:0007669"/>
    <property type="project" value="UniProtKB-KW"/>
</dbReference>
<evidence type="ECO:0000313" key="2">
    <source>
        <dbReference type="EMBL" id="GCC50807.1"/>
    </source>
</evidence>
<accession>A0A401U7E8</accession>
<organism evidence="2 3">
    <name type="scientific">Chryseotalea sanaruensis</name>
    <dbReference type="NCBI Taxonomy" id="2482724"/>
    <lineage>
        <taxon>Bacteria</taxon>
        <taxon>Pseudomonadati</taxon>
        <taxon>Bacteroidota</taxon>
        <taxon>Cytophagia</taxon>
        <taxon>Cytophagales</taxon>
        <taxon>Chryseotaleaceae</taxon>
        <taxon>Chryseotalea</taxon>
    </lineage>
</organism>
<evidence type="ECO:0000259" key="1">
    <source>
        <dbReference type="Pfam" id="PF11716"/>
    </source>
</evidence>
<keyword evidence="2" id="KW-0413">Isomerase</keyword>
<dbReference type="InterPro" id="IPR034660">
    <property type="entry name" value="DinB/YfiT-like"/>
</dbReference>
<keyword evidence="2" id="KW-0670">Pyruvate</keyword>
<sequence>MSVPIRVSHLFRSLDASLIELLKSLNADEWQAQTVAKLWKVKDVAAHLLDGNIRTLSIQRDVFFGEQPGDIQSYQDLVTWLNQLNADWVKSSKRISPKVMILLHEATSHQTCTYFESVDLNTKAIFSVAWAGEAESQNWFHIAREYTEKWLHQQQIRDAVNKPGILNQKYFSPFLETVMRALPFTFKDIDAAVNTAIQVDVAHEIVDSWFLVKRETGWELLKEKPALVMAHVQLEGHAAWKLFSKSWRAEDIRAFVKMEGDQFLGEQVLTLVSFMA</sequence>
<dbReference type="GO" id="GO:0046872">
    <property type="term" value="F:metal ion binding"/>
    <property type="evidence" value="ECO:0007669"/>
    <property type="project" value="InterPro"/>
</dbReference>
<reference evidence="2 3" key="1">
    <citation type="submission" date="2018-11" db="EMBL/GenBank/DDBJ databases">
        <title>Chryseotalea sanarue gen. nov., sp., nov., a member of the family Cytophagaceae, isolated from a brackish lake in Hamamatsu Japan.</title>
        <authorList>
            <person name="Maejima Y."/>
            <person name="Iino T."/>
            <person name="Muraguchi Y."/>
            <person name="Fukuda K."/>
            <person name="Ohkuma M."/>
            <person name="Moriuchi R."/>
            <person name="Dohra H."/>
            <person name="Kimbara K."/>
            <person name="Shintani M."/>
        </authorList>
    </citation>
    <scope>NUCLEOTIDE SEQUENCE [LARGE SCALE GENOMIC DNA]</scope>
    <source>
        <strain evidence="2 3">Ys</strain>
    </source>
</reference>
<protein>
    <submittedName>
        <fullName evidence="2">Maleylpyruvate isomerase family mycothiol-dependent enzyme</fullName>
    </submittedName>
</protein>
<feature type="domain" description="Mycothiol-dependent maleylpyruvate isomerase metal-binding" evidence="1">
    <location>
        <begin position="12"/>
        <end position="156"/>
    </location>
</feature>